<organism evidence="2 3">
    <name type="scientific">Perkinsus olseni</name>
    <name type="common">Perkinsus atlanticus</name>
    <dbReference type="NCBI Taxonomy" id="32597"/>
    <lineage>
        <taxon>Eukaryota</taxon>
        <taxon>Sar</taxon>
        <taxon>Alveolata</taxon>
        <taxon>Perkinsozoa</taxon>
        <taxon>Perkinsea</taxon>
        <taxon>Perkinsida</taxon>
        <taxon>Perkinsidae</taxon>
        <taxon>Perkinsus</taxon>
    </lineage>
</organism>
<name>A0A7J6NN68_PEROL</name>
<dbReference type="Proteomes" id="UP000541610">
    <property type="component" value="Unassembled WGS sequence"/>
</dbReference>
<comment type="caution">
    <text evidence="2">The sequence shown here is derived from an EMBL/GenBank/DDBJ whole genome shotgun (WGS) entry which is preliminary data.</text>
</comment>
<gene>
    <name evidence="2" type="ORF">FOZ60_006775</name>
</gene>
<dbReference type="EMBL" id="JABANP010000272">
    <property type="protein sequence ID" value="KAF4685228.1"/>
    <property type="molecule type" value="Genomic_DNA"/>
</dbReference>
<sequence length="105" mass="11383">MRCSKTWLPEAPKNGADASAQGKGSSESAADIDDSALELPQDLYISMMTLGKEARARATHVPHQYRDILFIPREATPVYPRIESKASIASSGWTTTSQSSPTESK</sequence>
<proteinExistence type="predicted"/>
<protein>
    <submittedName>
        <fullName evidence="2">Uncharacterized protein</fullName>
    </submittedName>
</protein>
<evidence type="ECO:0000256" key="1">
    <source>
        <dbReference type="SAM" id="MobiDB-lite"/>
    </source>
</evidence>
<evidence type="ECO:0000313" key="2">
    <source>
        <dbReference type="EMBL" id="KAF4685228.1"/>
    </source>
</evidence>
<reference evidence="2 3" key="1">
    <citation type="submission" date="2020-04" db="EMBL/GenBank/DDBJ databases">
        <title>Perkinsus olseni comparative genomics.</title>
        <authorList>
            <person name="Bogema D.R."/>
        </authorList>
    </citation>
    <scope>NUCLEOTIDE SEQUENCE [LARGE SCALE GENOMIC DNA]</scope>
    <source>
        <strain evidence="2">00978-12</strain>
    </source>
</reference>
<accession>A0A7J6NN68</accession>
<feature type="region of interest" description="Disordered" evidence="1">
    <location>
        <begin position="1"/>
        <end position="33"/>
    </location>
</feature>
<dbReference type="AlphaFoldDB" id="A0A7J6NN68"/>
<evidence type="ECO:0000313" key="3">
    <source>
        <dbReference type="Proteomes" id="UP000541610"/>
    </source>
</evidence>